<protein>
    <submittedName>
        <fullName evidence="1">Uncharacterized protein</fullName>
    </submittedName>
</protein>
<name>A0A7D8YK13_9HELO</name>
<evidence type="ECO:0000313" key="1">
    <source>
        <dbReference type="EMBL" id="TVY46210.1"/>
    </source>
</evidence>
<dbReference type="OrthoDB" id="5340558at2759"/>
<accession>A0A7D8YK13</accession>
<proteinExistence type="predicted"/>
<evidence type="ECO:0000313" key="2">
    <source>
        <dbReference type="Proteomes" id="UP000481288"/>
    </source>
</evidence>
<comment type="caution">
    <text evidence="1">The sequence shown here is derived from an EMBL/GenBank/DDBJ whole genome shotgun (WGS) entry which is preliminary data.</text>
</comment>
<dbReference type="EMBL" id="QGMG01001623">
    <property type="protein sequence ID" value="TVY46210.1"/>
    <property type="molecule type" value="Genomic_DNA"/>
</dbReference>
<gene>
    <name evidence="1" type="ORF">LCER1_G009076</name>
</gene>
<keyword evidence="2" id="KW-1185">Reference proteome</keyword>
<reference evidence="1 2" key="1">
    <citation type="submission" date="2018-05" db="EMBL/GenBank/DDBJ databases">
        <title>Whole genome sequencing for identification of molecular markers to develop diagnostic detection tools for the regulated plant pathogen Lachnellula willkommii.</title>
        <authorList>
            <person name="Giroux E."/>
            <person name="Bilodeau G."/>
        </authorList>
    </citation>
    <scope>NUCLEOTIDE SEQUENCE [LARGE SCALE GENOMIC DNA]</scope>
    <source>
        <strain evidence="1 2">CBS 625.97</strain>
    </source>
</reference>
<organism evidence="1 2">
    <name type="scientific">Lachnellula cervina</name>
    <dbReference type="NCBI Taxonomy" id="1316786"/>
    <lineage>
        <taxon>Eukaryota</taxon>
        <taxon>Fungi</taxon>
        <taxon>Dikarya</taxon>
        <taxon>Ascomycota</taxon>
        <taxon>Pezizomycotina</taxon>
        <taxon>Leotiomycetes</taxon>
        <taxon>Helotiales</taxon>
        <taxon>Lachnaceae</taxon>
        <taxon>Lachnellula</taxon>
    </lineage>
</organism>
<dbReference type="AlphaFoldDB" id="A0A7D8YK13"/>
<dbReference type="Proteomes" id="UP000481288">
    <property type="component" value="Unassembled WGS sequence"/>
</dbReference>
<sequence>MASLPQTQTSILDRLSDDILQHILDLAMARDSPYYIDYPGAGADRNTDKKAETSTCKDILKSSTGATDPHFTGCKGDTPLHHRTPQPVHRCDWIAINSTSRRIRAFGKISFFSIKTFAMHVELPARLQRRDPKAIIGMMPHDQALALSYIRDIIIVNPRQSTPTTFLALPRILAAFPCLQRCTLLFGHNCCREHQWGVVHNVEWITAAFALGGPVPLQMQEHMAGLGMPKDFRLDEAMGHRPCLQNSSWQDHRILMERHVYPILKIKSELLRAKEEKDLLALSQVVPQI</sequence>